<evidence type="ECO:0000313" key="2">
    <source>
        <dbReference type="EMBL" id="GHO59766.1"/>
    </source>
</evidence>
<accession>A0ABQ3V3M9</accession>
<dbReference type="SUPFAM" id="SSF51338">
    <property type="entry name" value="Composite domain of metallo-dependent hydrolases"/>
    <property type="match status" value="1"/>
</dbReference>
<comment type="caution">
    <text evidence="2">The sequence shown here is derived from an EMBL/GenBank/DDBJ whole genome shotgun (WGS) entry which is preliminary data.</text>
</comment>
<dbReference type="PANTHER" id="PTHR11647">
    <property type="entry name" value="HYDRANTOINASE/DIHYDROPYRIMIDINASE FAMILY MEMBER"/>
    <property type="match status" value="1"/>
</dbReference>
<keyword evidence="3" id="KW-1185">Reference proteome</keyword>
<protein>
    <submittedName>
        <fullName evidence="2">Aminoacylase</fullName>
    </submittedName>
</protein>
<dbReference type="Proteomes" id="UP000654345">
    <property type="component" value="Unassembled WGS sequence"/>
</dbReference>
<sequence>MSTGGIDTLIRGAKIVDGTGNPWFYGDVAITGERIQEIAPTGHISPARAREVVNAEGLVVSPGFIDILSHSHVPLMRDPRDLSKITQGVTLEIMGEGWSPAPVGGQITDSFVDLSPQERELVREWIEPAKAWTRFRHWLEAMVERGVSPNVGSFLGGGTLREYVMGLRMGDPTQDELERMRRVMAEAMEDGAFGVSYALIYPPDTYTSTEELIEVAKVAGLYGGIYVTHLRSEGEQLLEAIEEAITIGREANVPVEIYHLKASGSHNWQKMQLAIESIQRAREAGIDVTADMYPYPGSGTGLSSVLPPWLAEGGLMYQRLSDPAVRERVRAEVLNPSGDWEAQAHGIGPEGVMPIGFERPENQQYVGKRLSEIAEMRGQHWIDAVIDLLISEQQRIFTIYFSMDEANVALGLRQPWVKISTDAGGVDPTWARPHGPTHPRAYGTYPRVLAKYVREERHLTLEEAIRKMSGSVAARLGLRDRGLLLPGYYADVVLFDPQTIADRATFEDAHQLSTGVRDVWVNGMRVIRDSQHTGATPGHFVRGSGAK</sequence>
<dbReference type="Gene3D" id="3.20.20.140">
    <property type="entry name" value="Metal-dependent hydrolases"/>
    <property type="match status" value="2"/>
</dbReference>
<proteinExistence type="predicted"/>
<dbReference type="SUPFAM" id="SSF51556">
    <property type="entry name" value="Metallo-dependent hydrolases"/>
    <property type="match status" value="1"/>
</dbReference>
<feature type="domain" description="Amidohydrolase 3" evidence="1">
    <location>
        <begin position="51"/>
        <end position="526"/>
    </location>
</feature>
<dbReference type="InterPro" id="IPR011059">
    <property type="entry name" value="Metal-dep_hydrolase_composite"/>
</dbReference>
<dbReference type="CDD" id="cd01297">
    <property type="entry name" value="D-aminoacylase"/>
    <property type="match status" value="1"/>
</dbReference>
<name>A0ABQ3V3M9_9CHLR</name>
<dbReference type="InterPro" id="IPR032466">
    <property type="entry name" value="Metal_Hydrolase"/>
</dbReference>
<gene>
    <name evidence="2" type="ORF">KSB_82410</name>
</gene>
<evidence type="ECO:0000313" key="3">
    <source>
        <dbReference type="Proteomes" id="UP000654345"/>
    </source>
</evidence>
<dbReference type="PANTHER" id="PTHR11647:SF1">
    <property type="entry name" value="COLLAPSIN RESPONSE MEDIATOR PROTEIN"/>
    <property type="match status" value="1"/>
</dbReference>
<organism evidence="2 3">
    <name type="scientific">Ktedonobacter robiniae</name>
    <dbReference type="NCBI Taxonomy" id="2778365"/>
    <lineage>
        <taxon>Bacteria</taxon>
        <taxon>Bacillati</taxon>
        <taxon>Chloroflexota</taxon>
        <taxon>Ktedonobacteria</taxon>
        <taxon>Ktedonobacterales</taxon>
        <taxon>Ktedonobacteraceae</taxon>
        <taxon>Ktedonobacter</taxon>
    </lineage>
</organism>
<dbReference type="RefSeq" id="WP_201375922.1">
    <property type="nucleotide sequence ID" value="NZ_BNJG01000003.1"/>
</dbReference>
<reference evidence="2 3" key="1">
    <citation type="journal article" date="2021" name="Int. J. Syst. Evol. Microbiol.">
        <title>Reticulibacter mediterranei gen. nov., sp. nov., within the new family Reticulibacteraceae fam. nov., and Ktedonospora formicarum gen. nov., sp. nov., Ktedonobacter robiniae sp. nov., Dictyobacter formicarum sp. nov. and Dictyobacter arantiisoli sp. nov., belonging to the class Ktedonobacteria.</title>
        <authorList>
            <person name="Yabe S."/>
            <person name="Zheng Y."/>
            <person name="Wang C.M."/>
            <person name="Sakai Y."/>
            <person name="Abe K."/>
            <person name="Yokota A."/>
            <person name="Donadio S."/>
            <person name="Cavaletti L."/>
            <person name="Monciardini P."/>
        </authorList>
    </citation>
    <scope>NUCLEOTIDE SEQUENCE [LARGE SCALE GENOMIC DNA]</scope>
    <source>
        <strain evidence="2 3">SOSP1-30</strain>
    </source>
</reference>
<dbReference type="EMBL" id="BNJG01000003">
    <property type="protein sequence ID" value="GHO59766.1"/>
    <property type="molecule type" value="Genomic_DNA"/>
</dbReference>
<dbReference type="Pfam" id="PF07969">
    <property type="entry name" value="Amidohydro_3"/>
    <property type="match status" value="1"/>
</dbReference>
<evidence type="ECO:0000259" key="1">
    <source>
        <dbReference type="Pfam" id="PF07969"/>
    </source>
</evidence>
<dbReference type="InterPro" id="IPR050378">
    <property type="entry name" value="Metallo-dep_Hydrolases_sf"/>
</dbReference>
<dbReference type="InterPro" id="IPR013108">
    <property type="entry name" value="Amidohydro_3"/>
</dbReference>